<dbReference type="SUPFAM" id="SSF81573">
    <property type="entry name" value="F1F0 ATP synthase subunit B, membrane domain"/>
    <property type="match status" value="1"/>
</dbReference>
<reference evidence="19" key="1">
    <citation type="journal article" date="2022" name="Int. J. Syst. Evol. Microbiol.">
        <title>Anaeromyxobacter oryzae sp. nov., Anaeromyxobacter diazotrophicus sp. nov. and Anaeromyxobacter paludicola sp. nov., isolated from paddy soils.</title>
        <authorList>
            <person name="Itoh H."/>
            <person name="Xu Z."/>
            <person name="Mise K."/>
            <person name="Masuda Y."/>
            <person name="Ushijima N."/>
            <person name="Hayakawa C."/>
            <person name="Shiratori Y."/>
            <person name="Senoo K."/>
        </authorList>
    </citation>
    <scope>NUCLEOTIDE SEQUENCE [LARGE SCALE GENOMIC DNA]</scope>
    <source>
        <strain evidence="19">Red630</strain>
    </source>
</reference>
<evidence type="ECO:0000256" key="9">
    <source>
        <dbReference type="ARBA" id="ARBA00023136"/>
    </source>
</evidence>
<evidence type="ECO:0000256" key="11">
    <source>
        <dbReference type="ARBA" id="ARBA00025198"/>
    </source>
</evidence>
<proteinExistence type="inferred from homology"/>
<comment type="function">
    <text evidence="12">Component of the F(0) channel, it forms part of the peripheral stalk, linking F(1) to F(0). The b'-subunit is a diverged and duplicated form of b found in plants and photosynthetic bacteria.</text>
</comment>
<evidence type="ECO:0000256" key="13">
    <source>
        <dbReference type="ARBA" id="ARBA00026054"/>
    </source>
</evidence>
<dbReference type="EMBL" id="AP025592">
    <property type="protein sequence ID" value="BDG09696.1"/>
    <property type="molecule type" value="Genomic_DNA"/>
</dbReference>
<name>A0ABM7XCV0_9BACT</name>
<keyword evidence="9 15" id="KW-0472">Membrane</keyword>
<evidence type="ECO:0000256" key="8">
    <source>
        <dbReference type="ARBA" id="ARBA00023065"/>
    </source>
</evidence>
<dbReference type="HAMAP" id="MF_01398">
    <property type="entry name" value="ATP_synth_b_bprime"/>
    <property type="match status" value="1"/>
</dbReference>
<evidence type="ECO:0000256" key="5">
    <source>
        <dbReference type="ARBA" id="ARBA00022692"/>
    </source>
</evidence>
<evidence type="ECO:0000256" key="7">
    <source>
        <dbReference type="ARBA" id="ARBA00022989"/>
    </source>
</evidence>
<evidence type="ECO:0000256" key="6">
    <source>
        <dbReference type="ARBA" id="ARBA00022781"/>
    </source>
</evidence>
<keyword evidence="17" id="KW-0175">Coiled coil</keyword>
<evidence type="ECO:0000256" key="12">
    <source>
        <dbReference type="ARBA" id="ARBA00025614"/>
    </source>
</evidence>
<dbReference type="PANTHER" id="PTHR33445">
    <property type="entry name" value="ATP SYNTHASE SUBUNIT B', CHLOROPLASTIC"/>
    <property type="match status" value="1"/>
</dbReference>
<evidence type="ECO:0000256" key="15">
    <source>
        <dbReference type="HAMAP-Rule" id="MF_01398"/>
    </source>
</evidence>
<dbReference type="InterPro" id="IPR028987">
    <property type="entry name" value="ATP_synth_B-like_membr_sf"/>
</dbReference>
<dbReference type="NCBIfam" id="TIGR01144">
    <property type="entry name" value="ATP_synt_b"/>
    <property type="match status" value="1"/>
</dbReference>
<keyword evidence="5 15" id="KW-0812">Transmembrane</keyword>
<sequence length="179" mass="19631">MTSLASSFSPVLAAGLMDLKPGLVLWTAITFLILVAVLSKFAWGPIVKMLDERERTIREALEQSKKERAEAERMMAEQKETLAAARKEAAELAKKSAADIEVLRADLTARARKEADELVAQARKQINEEKAKAMGELKAQVADLAIDAASRLIQGSLDDKAQRKLVEDYLAQLPSNRAA</sequence>
<comment type="function">
    <text evidence="11 15">F(1)F(0) ATP synthase produces ATP from ADP in the presence of a proton or sodium gradient. F-type ATPases consist of two structural domains, F(1) containing the extramembraneous catalytic core and F(0) containing the membrane proton channel, linked together by a central stalk and a peripheral stalk. During catalysis, ATP synthesis in the catalytic domain of F(1) is coupled via a rotary mechanism of the central stalk subunits to proton translocation.</text>
</comment>
<gene>
    <name evidence="15 18" type="primary">atpF</name>
    <name evidence="18" type="ORF">AMPC_28090</name>
</gene>
<keyword evidence="6 15" id="KW-0375">Hydrogen ion transport</keyword>
<dbReference type="CDD" id="cd06503">
    <property type="entry name" value="ATP-synt_Fo_b"/>
    <property type="match status" value="1"/>
</dbReference>
<evidence type="ECO:0000256" key="3">
    <source>
        <dbReference type="ARBA" id="ARBA00022475"/>
    </source>
</evidence>
<evidence type="ECO:0000256" key="1">
    <source>
        <dbReference type="ARBA" id="ARBA00005513"/>
    </source>
</evidence>
<evidence type="ECO:0000256" key="10">
    <source>
        <dbReference type="ARBA" id="ARBA00023310"/>
    </source>
</evidence>
<dbReference type="InterPro" id="IPR002146">
    <property type="entry name" value="ATP_synth_b/b'su_bac/chlpt"/>
</dbReference>
<keyword evidence="2 15" id="KW-0813">Transport</keyword>
<comment type="subunit">
    <text evidence="15">F-type ATPases have 2 components, F(1) - the catalytic core - and F(0) - the membrane proton channel. F(1) has five subunits: alpha(3), beta(3), gamma(1), delta(1), epsilon(1). F(0) has three main subunits: a(1), b(2) and c(10-14). The alpha and beta chains form an alternating ring which encloses part of the gamma chain. F(1) is attached to F(0) by a central stalk formed by the gamma and epsilon chains, while a peripheral stalk is formed by the delta and b chains.</text>
</comment>
<evidence type="ECO:0000313" key="18">
    <source>
        <dbReference type="EMBL" id="BDG09696.1"/>
    </source>
</evidence>
<keyword evidence="8 15" id="KW-0406">Ion transport</keyword>
<organism evidence="18 19">
    <name type="scientific">Anaeromyxobacter paludicola</name>
    <dbReference type="NCBI Taxonomy" id="2918171"/>
    <lineage>
        <taxon>Bacteria</taxon>
        <taxon>Pseudomonadati</taxon>
        <taxon>Myxococcota</taxon>
        <taxon>Myxococcia</taxon>
        <taxon>Myxococcales</taxon>
        <taxon>Cystobacterineae</taxon>
        <taxon>Anaeromyxobacteraceae</taxon>
        <taxon>Anaeromyxobacter</taxon>
    </lineage>
</organism>
<evidence type="ECO:0000313" key="19">
    <source>
        <dbReference type="Proteomes" id="UP001162734"/>
    </source>
</evidence>
<evidence type="ECO:0000256" key="14">
    <source>
        <dbReference type="ARBA" id="ARBA00037847"/>
    </source>
</evidence>
<dbReference type="RefSeq" id="WP_248341969.1">
    <property type="nucleotide sequence ID" value="NZ_AP025592.1"/>
</dbReference>
<keyword evidence="4 15" id="KW-0138">CF(0)</keyword>
<dbReference type="InterPro" id="IPR005864">
    <property type="entry name" value="ATP_synth_F0_bsu_bac"/>
</dbReference>
<evidence type="ECO:0000256" key="2">
    <source>
        <dbReference type="ARBA" id="ARBA00022448"/>
    </source>
</evidence>
<feature type="coiled-coil region" evidence="17">
    <location>
        <begin position="50"/>
        <end position="132"/>
    </location>
</feature>
<evidence type="ECO:0000256" key="17">
    <source>
        <dbReference type="SAM" id="Coils"/>
    </source>
</evidence>
<accession>A0ABM7XCV0</accession>
<dbReference type="InterPro" id="IPR050059">
    <property type="entry name" value="ATP_synthase_B_chain"/>
</dbReference>
<comment type="subunit">
    <text evidence="13">F-type ATPases have 2 components, F(1) - the catalytic core - and F(0) - the membrane proton channel. F(1) has five subunits: alpha(3), beta(3), gamma(1), delta(1), epsilon(1). F(0) has four main subunits: a(1), b(2) and c(10-14). The alpha and beta chains form an alternating ring which encloses part of the gamma chain. F(1) is attached to F(0) by a central stalk formed by the gamma and epsilon chains, while a peripheral stalk is formed by the delta and b chains.</text>
</comment>
<feature type="transmembrane region" description="Helical" evidence="15">
    <location>
        <begin position="23"/>
        <end position="43"/>
    </location>
</feature>
<evidence type="ECO:0000256" key="16">
    <source>
        <dbReference type="RuleBase" id="RU003848"/>
    </source>
</evidence>
<comment type="subcellular location">
    <subcellularLocation>
        <location evidence="15">Cell membrane</location>
        <topology evidence="15">Single-pass membrane protein</topology>
    </subcellularLocation>
    <subcellularLocation>
        <location evidence="14">Endomembrane system</location>
        <topology evidence="14">Single-pass membrane protein</topology>
    </subcellularLocation>
</comment>
<comment type="similarity">
    <text evidence="1 15 16">Belongs to the ATPase B chain family.</text>
</comment>
<keyword evidence="19" id="KW-1185">Reference proteome</keyword>
<dbReference type="PANTHER" id="PTHR33445:SF1">
    <property type="entry name" value="ATP SYNTHASE SUBUNIT B"/>
    <property type="match status" value="1"/>
</dbReference>
<keyword evidence="10 15" id="KW-0066">ATP synthesis</keyword>
<dbReference type="Pfam" id="PF00430">
    <property type="entry name" value="ATP-synt_B"/>
    <property type="match status" value="1"/>
</dbReference>
<keyword evidence="7 15" id="KW-1133">Transmembrane helix</keyword>
<evidence type="ECO:0000256" key="4">
    <source>
        <dbReference type="ARBA" id="ARBA00022547"/>
    </source>
</evidence>
<protein>
    <recommendedName>
        <fullName evidence="15">ATP synthase subunit b</fullName>
    </recommendedName>
    <alternativeName>
        <fullName evidence="15">ATP synthase F(0) sector subunit b</fullName>
    </alternativeName>
    <alternativeName>
        <fullName evidence="15">ATPase subunit I</fullName>
    </alternativeName>
    <alternativeName>
        <fullName evidence="15">F-type ATPase subunit b</fullName>
        <shortName evidence="15">F-ATPase subunit b</shortName>
    </alternativeName>
</protein>
<dbReference type="Proteomes" id="UP001162734">
    <property type="component" value="Chromosome"/>
</dbReference>
<keyword evidence="3 15" id="KW-1003">Cell membrane</keyword>